<reference evidence="1" key="1">
    <citation type="submission" date="2016-03" db="EMBL/GenBank/DDBJ databases">
        <title>Draft genome sequence of Rosellinia necatrix.</title>
        <authorList>
            <person name="Kanematsu S."/>
        </authorList>
    </citation>
    <scope>NUCLEOTIDE SEQUENCE [LARGE SCALE GENOMIC DNA]</scope>
    <source>
        <strain evidence="1">W97</strain>
    </source>
</reference>
<dbReference type="OrthoDB" id="4062651at2759"/>
<accession>A0A1W2TH15</accession>
<evidence type="ECO:0000313" key="1">
    <source>
        <dbReference type="EMBL" id="GAP87405.1"/>
    </source>
</evidence>
<organism evidence="1">
    <name type="scientific">Rosellinia necatrix</name>
    <name type="common">White root-rot fungus</name>
    <dbReference type="NCBI Taxonomy" id="77044"/>
    <lineage>
        <taxon>Eukaryota</taxon>
        <taxon>Fungi</taxon>
        <taxon>Dikarya</taxon>
        <taxon>Ascomycota</taxon>
        <taxon>Pezizomycotina</taxon>
        <taxon>Sordariomycetes</taxon>
        <taxon>Xylariomycetidae</taxon>
        <taxon>Xylariales</taxon>
        <taxon>Xylariaceae</taxon>
        <taxon>Rosellinia</taxon>
    </lineage>
</organism>
<name>A0A1W2TH15_ROSNE</name>
<protein>
    <submittedName>
        <fullName evidence="1">Uncharacterized protein</fullName>
    </submittedName>
</protein>
<gene>
    <name evidence="1" type="ORF">SAMD00023353_2700010</name>
</gene>
<evidence type="ECO:0000313" key="2">
    <source>
        <dbReference type="Proteomes" id="UP000054516"/>
    </source>
</evidence>
<keyword evidence="2" id="KW-1185">Reference proteome</keyword>
<proteinExistence type="predicted"/>
<dbReference type="EMBL" id="DF977472">
    <property type="protein sequence ID" value="GAP87405.1"/>
    <property type="molecule type" value="Genomic_DNA"/>
</dbReference>
<dbReference type="AlphaFoldDB" id="A0A1W2TH15"/>
<dbReference type="Proteomes" id="UP000054516">
    <property type="component" value="Unassembled WGS sequence"/>
</dbReference>
<sequence length="113" mass="12808">MGYFKIQCPIPTSLQNPAILEAPDPETGESKYVTFYHITSNDDLYFGQLYKQKRAISFAEYSLALGHVRDEEVYPLVPEGTRLKVAPGHWDDTAAFIKRPGGWIELLRNYAGL</sequence>